<sequence length="131" mass="13888">MKAIIINGNKAKVTEVPVPKLRPTYLLAKVEAIALNPTDWKHISGKRASEGCISGCDFAGTVVEVGSDVRSPPRPTGPTTASRKTAVSPNTPSPKRTSWSRSPTASPSKQRPPSPWACRPSVRVSSSKPSS</sequence>
<comment type="caution">
    <text evidence="6">The sequence shown here is derived from an EMBL/GenBank/DDBJ whole genome shotgun (WGS) entry which is preliminary data.</text>
</comment>
<dbReference type="PANTHER" id="PTHR45348">
    <property type="entry name" value="HYPOTHETICAL OXIDOREDUCTASE (EUROFUNG)"/>
    <property type="match status" value="1"/>
</dbReference>
<feature type="domain" description="Alcohol dehydrogenase-like N-terminal" evidence="5">
    <location>
        <begin position="23"/>
        <end position="70"/>
    </location>
</feature>
<proteinExistence type="inferred from homology"/>
<evidence type="ECO:0000256" key="3">
    <source>
        <dbReference type="ARBA" id="ARBA00023002"/>
    </source>
</evidence>
<dbReference type="InterPro" id="IPR011032">
    <property type="entry name" value="GroES-like_sf"/>
</dbReference>
<dbReference type="InterPro" id="IPR047122">
    <property type="entry name" value="Trans-enoyl_RdTase-like"/>
</dbReference>
<name>A0ABR0LFE3_9PEZI</name>
<evidence type="ECO:0000256" key="2">
    <source>
        <dbReference type="ARBA" id="ARBA00011245"/>
    </source>
</evidence>
<feature type="compositionally biased region" description="Low complexity" evidence="4">
    <location>
        <begin position="119"/>
        <end position="131"/>
    </location>
</feature>
<dbReference type="Pfam" id="PF08240">
    <property type="entry name" value="ADH_N"/>
    <property type="match status" value="1"/>
</dbReference>
<evidence type="ECO:0000313" key="6">
    <source>
        <dbReference type="EMBL" id="KAK5147987.1"/>
    </source>
</evidence>
<comment type="subunit">
    <text evidence="2">Monomer.</text>
</comment>
<protein>
    <recommendedName>
        <fullName evidence="5">Alcohol dehydrogenase-like N-terminal domain-containing protein</fullName>
    </recommendedName>
</protein>
<keyword evidence="3" id="KW-0560">Oxidoreductase</keyword>
<reference evidence="6 7" key="1">
    <citation type="submission" date="2023-08" db="EMBL/GenBank/DDBJ databases">
        <title>Black Yeasts Isolated from many extreme environments.</title>
        <authorList>
            <person name="Coleine C."/>
            <person name="Stajich J.E."/>
            <person name="Selbmann L."/>
        </authorList>
    </citation>
    <scope>NUCLEOTIDE SEQUENCE [LARGE SCALE GENOMIC DNA]</scope>
    <source>
        <strain evidence="6 7">CCFEE 5386</strain>
    </source>
</reference>
<dbReference type="SUPFAM" id="SSF50129">
    <property type="entry name" value="GroES-like"/>
    <property type="match status" value="1"/>
</dbReference>
<dbReference type="Proteomes" id="UP001308179">
    <property type="component" value="Unassembled WGS sequence"/>
</dbReference>
<evidence type="ECO:0000256" key="1">
    <source>
        <dbReference type="ARBA" id="ARBA00008072"/>
    </source>
</evidence>
<dbReference type="EMBL" id="JAVRRR010000018">
    <property type="protein sequence ID" value="KAK5147987.1"/>
    <property type="molecule type" value="Genomic_DNA"/>
</dbReference>
<evidence type="ECO:0000313" key="7">
    <source>
        <dbReference type="Proteomes" id="UP001308179"/>
    </source>
</evidence>
<organism evidence="6 7">
    <name type="scientific">Rachicladosporium monterosium</name>
    <dbReference type="NCBI Taxonomy" id="1507873"/>
    <lineage>
        <taxon>Eukaryota</taxon>
        <taxon>Fungi</taxon>
        <taxon>Dikarya</taxon>
        <taxon>Ascomycota</taxon>
        <taxon>Pezizomycotina</taxon>
        <taxon>Dothideomycetes</taxon>
        <taxon>Dothideomycetidae</taxon>
        <taxon>Cladosporiales</taxon>
        <taxon>Cladosporiaceae</taxon>
        <taxon>Rachicladosporium</taxon>
    </lineage>
</organism>
<feature type="compositionally biased region" description="Polar residues" evidence="4">
    <location>
        <begin position="77"/>
        <end position="109"/>
    </location>
</feature>
<feature type="region of interest" description="Disordered" evidence="4">
    <location>
        <begin position="66"/>
        <end position="131"/>
    </location>
</feature>
<accession>A0ABR0LFE3</accession>
<dbReference type="Gene3D" id="3.90.180.10">
    <property type="entry name" value="Medium-chain alcohol dehydrogenases, catalytic domain"/>
    <property type="match status" value="1"/>
</dbReference>
<evidence type="ECO:0000259" key="5">
    <source>
        <dbReference type="Pfam" id="PF08240"/>
    </source>
</evidence>
<dbReference type="InterPro" id="IPR013154">
    <property type="entry name" value="ADH-like_N"/>
</dbReference>
<gene>
    <name evidence="6" type="ORF">LTR32_000624</name>
</gene>
<evidence type="ECO:0000256" key="4">
    <source>
        <dbReference type="SAM" id="MobiDB-lite"/>
    </source>
</evidence>
<keyword evidence="7" id="KW-1185">Reference proteome</keyword>
<dbReference type="PANTHER" id="PTHR45348:SF2">
    <property type="entry name" value="ZINC-TYPE ALCOHOL DEHYDROGENASE-LIKE PROTEIN C2E1P3.01"/>
    <property type="match status" value="1"/>
</dbReference>
<comment type="similarity">
    <text evidence="1">Belongs to the zinc-containing alcohol dehydrogenase family.</text>
</comment>